<comment type="caution">
    <text evidence="3">The sequence shown here is derived from an EMBL/GenBank/DDBJ whole genome shotgun (WGS) entry which is preliminary data.</text>
</comment>
<reference evidence="3 4" key="1">
    <citation type="submission" date="2019-03" db="EMBL/GenBank/DDBJ databases">
        <title>Draft genome sequences of novel Actinobacteria.</title>
        <authorList>
            <person name="Sahin N."/>
            <person name="Ay H."/>
            <person name="Saygin H."/>
        </authorList>
    </citation>
    <scope>NUCLEOTIDE SEQUENCE [LARGE SCALE GENOMIC DNA]</scope>
    <source>
        <strain evidence="3 4">KC310</strain>
    </source>
</reference>
<name>A0A4R4W495_9ACTN</name>
<dbReference type="RefSeq" id="WP_132590678.1">
    <property type="nucleotide sequence ID" value="NZ_SMKO01000001.1"/>
</dbReference>
<dbReference type="AlphaFoldDB" id="A0A4R4W495"/>
<evidence type="ECO:0000256" key="1">
    <source>
        <dbReference type="SAM" id="MobiDB-lite"/>
    </source>
</evidence>
<dbReference type="EMBL" id="SMKO01000001">
    <property type="protein sequence ID" value="TDD12711.1"/>
    <property type="molecule type" value="Genomic_DNA"/>
</dbReference>
<organism evidence="3 4">
    <name type="scientific">Nonomuraea deserti</name>
    <dbReference type="NCBI Taxonomy" id="1848322"/>
    <lineage>
        <taxon>Bacteria</taxon>
        <taxon>Bacillati</taxon>
        <taxon>Actinomycetota</taxon>
        <taxon>Actinomycetes</taxon>
        <taxon>Streptosporangiales</taxon>
        <taxon>Streptosporangiaceae</taxon>
        <taxon>Nonomuraea</taxon>
    </lineage>
</organism>
<accession>A0A4R4W495</accession>
<feature type="compositionally biased region" description="Basic and acidic residues" evidence="1">
    <location>
        <begin position="105"/>
        <end position="116"/>
    </location>
</feature>
<evidence type="ECO:0000256" key="2">
    <source>
        <dbReference type="SAM" id="SignalP"/>
    </source>
</evidence>
<keyword evidence="4" id="KW-1185">Reference proteome</keyword>
<evidence type="ECO:0000313" key="3">
    <source>
        <dbReference type="EMBL" id="TDD12711.1"/>
    </source>
</evidence>
<feature type="chain" id="PRO_5020664280" evidence="2">
    <location>
        <begin position="27"/>
        <end position="153"/>
    </location>
</feature>
<evidence type="ECO:0000313" key="4">
    <source>
        <dbReference type="Proteomes" id="UP000295258"/>
    </source>
</evidence>
<sequence length="153" mass="15463">MFKRRLAVLAAVATLAVTGLAGSALADEPLGPTAGAKVICKTSDGKTIELTKALPAEGAKPAGPDGATARVEPAKPAKPADAAAPVKPEYGETVEIQRAPAKGGKRSEGEVRRGVRADGGTWKAVPAVPAEGIMVRASEGPDKTVTITCKKAE</sequence>
<dbReference type="Proteomes" id="UP000295258">
    <property type="component" value="Unassembled WGS sequence"/>
</dbReference>
<feature type="compositionally biased region" description="Low complexity" evidence="1">
    <location>
        <begin position="77"/>
        <end position="88"/>
    </location>
</feature>
<protein>
    <submittedName>
        <fullName evidence="3">Uncharacterized protein</fullName>
    </submittedName>
</protein>
<keyword evidence="2" id="KW-0732">Signal</keyword>
<proteinExistence type="predicted"/>
<feature type="signal peptide" evidence="2">
    <location>
        <begin position="1"/>
        <end position="26"/>
    </location>
</feature>
<feature type="region of interest" description="Disordered" evidence="1">
    <location>
        <begin position="52"/>
        <end position="117"/>
    </location>
</feature>
<gene>
    <name evidence="3" type="ORF">E1292_00085</name>
</gene>